<evidence type="ECO:0000313" key="11">
    <source>
        <dbReference type="Proteomes" id="UP001500751"/>
    </source>
</evidence>
<protein>
    <recommendedName>
        <fullName evidence="1">non-specific serine/threonine protein kinase</fullName>
        <ecNumber evidence="1">2.7.11.1</ecNumber>
    </recommendedName>
</protein>
<evidence type="ECO:0000259" key="9">
    <source>
        <dbReference type="PROSITE" id="PS50011"/>
    </source>
</evidence>
<comment type="caution">
    <text evidence="10">The sequence shown here is derived from an EMBL/GenBank/DDBJ whole genome shotgun (WGS) entry which is preliminary data.</text>
</comment>
<accession>A0ABP5G575</accession>
<dbReference type="SMART" id="SM00220">
    <property type="entry name" value="S_TKc"/>
    <property type="match status" value="1"/>
</dbReference>
<keyword evidence="8" id="KW-0687">Ribonucleoprotein</keyword>
<dbReference type="PROSITE" id="PS50011">
    <property type="entry name" value="PROTEIN_KINASE_DOM"/>
    <property type="match status" value="1"/>
</dbReference>
<dbReference type="Proteomes" id="UP001500751">
    <property type="component" value="Unassembled WGS sequence"/>
</dbReference>
<gene>
    <name evidence="10" type="ORF">GCM10009839_48180</name>
</gene>
<evidence type="ECO:0000256" key="1">
    <source>
        <dbReference type="ARBA" id="ARBA00012513"/>
    </source>
</evidence>
<keyword evidence="2" id="KW-0723">Serine/threonine-protein kinase</keyword>
<keyword evidence="11" id="KW-1185">Reference proteome</keyword>
<evidence type="ECO:0000256" key="5">
    <source>
        <dbReference type="ARBA" id="ARBA00022777"/>
    </source>
</evidence>
<proteinExistence type="predicted"/>
<evidence type="ECO:0000256" key="3">
    <source>
        <dbReference type="ARBA" id="ARBA00022679"/>
    </source>
</evidence>
<dbReference type="InterPro" id="IPR008271">
    <property type="entry name" value="Ser/Thr_kinase_AS"/>
</dbReference>
<sequence length="396" mass="42548">MGVQVPERLIGGRYRLLDLIAAGGFGEVWRAHDERLDVPVAIKRIRIAPESSAAMQAGLIARAEREARSAAALRDEPNVVAVHDVVTEHGLPWVVMRLVDGDSLAQELERRTRLDQPLAAEIARGVLEALGAAHRLGIVHRDVKPANIMLTRRGQVLLADFGIAKHRDDTSLTATGTVVGSLEYMAPERFGADPNANLPAGDLFSLGVTLFEALEGYSPFRRESMTATMAAVAFEQHPVLRNAGPLTMLIEQLLVKDPGRRPSAEAAADALRSLGTVPTTMVAGWDVVNRGSVVGVATVAMETVSAPALADPMSSAVSDRIDVIIQSVDRKAKIPTIKAVRELTTLGLKEAKELVDRPPHVLLEAVDPETATRAVALLRQAGAVAVARSARRRDHR</sequence>
<dbReference type="InterPro" id="IPR000206">
    <property type="entry name" value="Ribosomal_bL12"/>
</dbReference>
<dbReference type="SUPFAM" id="SSF56112">
    <property type="entry name" value="Protein kinase-like (PK-like)"/>
    <property type="match status" value="1"/>
</dbReference>
<evidence type="ECO:0000256" key="7">
    <source>
        <dbReference type="ARBA" id="ARBA00022980"/>
    </source>
</evidence>
<evidence type="ECO:0000313" key="10">
    <source>
        <dbReference type="EMBL" id="GAA2040388.1"/>
    </source>
</evidence>
<keyword evidence="4" id="KW-0547">Nucleotide-binding</keyword>
<evidence type="ECO:0000256" key="6">
    <source>
        <dbReference type="ARBA" id="ARBA00022840"/>
    </source>
</evidence>
<evidence type="ECO:0000256" key="4">
    <source>
        <dbReference type="ARBA" id="ARBA00022741"/>
    </source>
</evidence>
<dbReference type="InterPro" id="IPR013823">
    <property type="entry name" value="Ribosomal_bL12_C"/>
</dbReference>
<feature type="domain" description="Protein kinase" evidence="9">
    <location>
        <begin position="14"/>
        <end position="274"/>
    </location>
</feature>
<keyword evidence="6" id="KW-0067">ATP-binding</keyword>
<dbReference type="PANTHER" id="PTHR43289">
    <property type="entry name" value="MITOGEN-ACTIVATED PROTEIN KINASE KINASE KINASE 20-RELATED"/>
    <property type="match status" value="1"/>
</dbReference>
<dbReference type="CDD" id="cd00387">
    <property type="entry name" value="Ribosomal_L7_L12"/>
    <property type="match status" value="1"/>
</dbReference>
<dbReference type="Gene3D" id="3.30.200.20">
    <property type="entry name" value="Phosphorylase Kinase, domain 1"/>
    <property type="match status" value="1"/>
</dbReference>
<dbReference type="EMBL" id="BAAAQN010000029">
    <property type="protein sequence ID" value="GAA2040388.1"/>
    <property type="molecule type" value="Genomic_DNA"/>
</dbReference>
<dbReference type="PANTHER" id="PTHR43289:SF6">
    <property type="entry name" value="SERINE_THREONINE-PROTEIN KINASE NEKL-3"/>
    <property type="match status" value="1"/>
</dbReference>
<dbReference type="InterPro" id="IPR011009">
    <property type="entry name" value="Kinase-like_dom_sf"/>
</dbReference>
<reference evidence="11" key="1">
    <citation type="journal article" date="2019" name="Int. J. Syst. Evol. Microbiol.">
        <title>The Global Catalogue of Microorganisms (GCM) 10K type strain sequencing project: providing services to taxonomists for standard genome sequencing and annotation.</title>
        <authorList>
            <consortium name="The Broad Institute Genomics Platform"/>
            <consortium name="The Broad Institute Genome Sequencing Center for Infectious Disease"/>
            <person name="Wu L."/>
            <person name="Ma J."/>
        </authorList>
    </citation>
    <scope>NUCLEOTIDE SEQUENCE [LARGE SCALE GENOMIC DNA]</scope>
    <source>
        <strain evidence="11">JCM 16014</strain>
    </source>
</reference>
<dbReference type="Pfam" id="PF00069">
    <property type="entry name" value="Pkinase"/>
    <property type="match status" value="1"/>
</dbReference>
<evidence type="ECO:0000256" key="8">
    <source>
        <dbReference type="ARBA" id="ARBA00023274"/>
    </source>
</evidence>
<keyword evidence="7" id="KW-0689">Ribosomal protein</keyword>
<dbReference type="SUPFAM" id="SSF54736">
    <property type="entry name" value="ClpS-like"/>
    <property type="match status" value="1"/>
</dbReference>
<dbReference type="EC" id="2.7.11.1" evidence="1"/>
<dbReference type="Gene3D" id="1.10.510.10">
    <property type="entry name" value="Transferase(Phosphotransferase) domain 1"/>
    <property type="match status" value="1"/>
</dbReference>
<keyword evidence="3" id="KW-0808">Transferase</keyword>
<dbReference type="InterPro" id="IPR014719">
    <property type="entry name" value="Ribosomal_bL12_C/ClpS-like"/>
</dbReference>
<keyword evidence="5" id="KW-0418">Kinase</keyword>
<dbReference type="InterPro" id="IPR000719">
    <property type="entry name" value="Prot_kinase_dom"/>
</dbReference>
<name>A0ABP5G575_9ACTN</name>
<organism evidence="10 11">
    <name type="scientific">Catenulispora yoronensis</name>
    <dbReference type="NCBI Taxonomy" id="450799"/>
    <lineage>
        <taxon>Bacteria</taxon>
        <taxon>Bacillati</taxon>
        <taxon>Actinomycetota</taxon>
        <taxon>Actinomycetes</taxon>
        <taxon>Catenulisporales</taxon>
        <taxon>Catenulisporaceae</taxon>
        <taxon>Catenulispora</taxon>
    </lineage>
</organism>
<dbReference type="Gene3D" id="3.30.1390.10">
    <property type="match status" value="1"/>
</dbReference>
<evidence type="ECO:0000256" key="2">
    <source>
        <dbReference type="ARBA" id="ARBA00022527"/>
    </source>
</evidence>
<dbReference type="PROSITE" id="PS00108">
    <property type="entry name" value="PROTEIN_KINASE_ST"/>
    <property type="match status" value="1"/>
</dbReference>
<dbReference type="Pfam" id="PF00542">
    <property type="entry name" value="Ribosomal_L12"/>
    <property type="match status" value="1"/>
</dbReference>
<dbReference type="CDD" id="cd14014">
    <property type="entry name" value="STKc_PknB_like"/>
    <property type="match status" value="1"/>
</dbReference>